<name>A0A9W8HRC1_9FUNG</name>
<evidence type="ECO:0000313" key="3">
    <source>
        <dbReference type="EMBL" id="KAJ2794593.1"/>
    </source>
</evidence>
<dbReference type="Pfam" id="PF04194">
    <property type="entry name" value="PDCD2_C"/>
    <property type="match status" value="1"/>
</dbReference>
<dbReference type="Proteomes" id="UP001140094">
    <property type="component" value="Unassembled WGS sequence"/>
</dbReference>
<sequence length="496" mass="54196">MASNDKRGLPQQSIALGYADENIERADDTDPLASKLGGRPLWLDSTSPIPAQTVAMCDECGSGMLLLTQTYAPLSESPYDRVLYIWSCARRMCIGKPGAMRVIRGHLLNQEYALRLVRQREGDIMKKSRPMDSAQFPQSASGTSKRSDVLFDFGSVWRTNETAHGSAGGDKLFSSPFFSTRTTETTSGANTAAGGDKSADDLDTLSSNMEQLNINSVATVERVDWAQELNTVQARYLAFDEEMDVSSDDVDIVERYRAEIDQALDKAQGVGDYSSHQGSGRSCSGRPARDEEDDGWSGEKYERTPFPKGTDAAFQRFSAVVGRNPEQVMRYQFGGTPLLYALHDEVARLLDCGHDRGYDEDDDDEDDNNNSSNKFSTVSLPKCPRCNGRRVFECQLMPALLTALPFSAHVSVHPAGRDGAQTASTAAGQPLVGSRLLQSLDLGLEFGTMLIFVCENDCHDGKAGTQYLGQSAEAMLPYAGAAYYEELALVQLESHS</sequence>
<dbReference type="InterPro" id="IPR007320">
    <property type="entry name" value="PDCD2_C"/>
</dbReference>
<keyword evidence="4" id="KW-1185">Reference proteome</keyword>
<evidence type="ECO:0000259" key="2">
    <source>
        <dbReference type="Pfam" id="PF04194"/>
    </source>
</evidence>
<feature type="region of interest" description="Disordered" evidence="1">
    <location>
        <begin position="267"/>
        <end position="307"/>
    </location>
</feature>
<comment type="caution">
    <text evidence="3">The sequence shown here is derived from an EMBL/GenBank/DDBJ whole genome shotgun (WGS) entry which is preliminary data.</text>
</comment>
<dbReference type="AlphaFoldDB" id="A0A9W8HRC1"/>
<dbReference type="PANTHER" id="PTHR47524">
    <property type="entry name" value="20S RRNA ACCUMULATION PROTEIN 4"/>
    <property type="match status" value="1"/>
</dbReference>
<dbReference type="GO" id="GO:0030490">
    <property type="term" value="P:maturation of SSU-rRNA"/>
    <property type="evidence" value="ECO:0007669"/>
    <property type="project" value="TreeGrafter"/>
</dbReference>
<feature type="compositionally biased region" description="Polar residues" evidence="1">
    <location>
        <begin position="135"/>
        <end position="144"/>
    </location>
</feature>
<dbReference type="PANTHER" id="PTHR47524:SF1">
    <property type="entry name" value="20S RRNA ACCUMULATION PROTEIN 4"/>
    <property type="match status" value="1"/>
</dbReference>
<evidence type="ECO:0000313" key="4">
    <source>
        <dbReference type="Proteomes" id="UP001140094"/>
    </source>
</evidence>
<dbReference type="EMBL" id="JANBUO010002481">
    <property type="protein sequence ID" value="KAJ2794593.1"/>
    <property type="molecule type" value="Genomic_DNA"/>
</dbReference>
<proteinExistence type="predicted"/>
<feature type="domain" description="Programmed cell death protein 2 C-terminal" evidence="2">
    <location>
        <begin position="311"/>
        <end position="464"/>
    </location>
</feature>
<feature type="region of interest" description="Disordered" evidence="1">
    <location>
        <begin position="359"/>
        <end position="378"/>
    </location>
</feature>
<dbReference type="OrthoDB" id="443682at2759"/>
<dbReference type="GO" id="GO:0005737">
    <property type="term" value="C:cytoplasm"/>
    <property type="evidence" value="ECO:0007669"/>
    <property type="project" value="InterPro"/>
</dbReference>
<gene>
    <name evidence="3" type="ORF">H4R20_006172</name>
</gene>
<feature type="compositionally biased region" description="Acidic residues" evidence="1">
    <location>
        <begin position="359"/>
        <end position="368"/>
    </location>
</feature>
<evidence type="ECO:0000256" key="1">
    <source>
        <dbReference type="SAM" id="MobiDB-lite"/>
    </source>
</evidence>
<organism evidence="3 4">
    <name type="scientific">Coemansia guatemalensis</name>
    <dbReference type="NCBI Taxonomy" id="2761395"/>
    <lineage>
        <taxon>Eukaryota</taxon>
        <taxon>Fungi</taxon>
        <taxon>Fungi incertae sedis</taxon>
        <taxon>Zoopagomycota</taxon>
        <taxon>Kickxellomycotina</taxon>
        <taxon>Kickxellomycetes</taxon>
        <taxon>Kickxellales</taxon>
        <taxon>Kickxellaceae</taxon>
        <taxon>Coemansia</taxon>
    </lineage>
</organism>
<accession>A0A9W8HRC1</accession>
<protein>
    <recommendedName>
        <fullName evidence="2">Programmed cell death protein 2 C-terminal domain-containing protein</fullName>
    </recommendedName>
</protein>
<reference evidence="3" key="1">
    <citation type="submission" date="2022-07" db="EMBL/GenBank/DDBJ databases">
        <title>Phylogenomic reconstructions and comparative analyses of Kickxellomycotina fungi.</title>
        <authorList>
            <person name="Reynolds N.K."/>
            <person name="Stajich J.E."/>
            <person name="Barry K."/>
            <person name="Grigoriev I.V."/>
            <person name="Crous P."/>
            <person name="Smith M.E."/>
        </authorList>
    </citation>
    <scope>NUCLEOTIDE SEQUENCE</scope>
    <source>
        <strain evidence="3">NRRL 1565</strain>
    </source>
</reference>
<feature type="region of interest" description="Disordered" evidence="1">
    <location>
        <begin position="126"/>
        <end position="145"/>
    </location>
</feature>